<name>A0A286RME4_9BACT</name>
<dbReference type="InterPro" id="IPR013783">
    <property type="entry name" value="Ig-like_fold"/>
</dbReference>
<evidence type="ECO:0000313" key="5">
    <source>
        <dbReference type="Proteomes" id="UP000215086"/>
    </source>
</evidence>
<feature type="compositionally biased region" description="Polar residues" evidence="1">
    <location>
        <begin position="277"/>
        <end position="287"/>
    </location>
</feature>
<feature type="domain" description="DUF11" evidence="3">
    <location>
        <begin position="406"/>
        <end position="489"/>
    </location>
</feature>
<feature type="region of interest" description="Disordered" evidence="1">
    <location>
        <begin position="60"/>
        <end position="398"/>
    </location>
</feature>
<protein>
    <submittedName>
        <fullName evidence="4">60 kDa outer membrane protein</fullName>
    </submittedName>
</protein>
<feature type="compositionally biased region" description="Low complexity" evidence="1">
    <location>
        <begin position="193"/>
        <end position="204"/>
    </location>
</feature>
<dbReference type="EMBL" id="CP018477">
    <property type="protein sequence ID" value="ASV77077.1"/>
    <property type="molecule type" value="Genomic_DNA"/>
</dbReference>
<feature type="domain" description="DUF11" evidence="3">
    <location>
        <begin position="742"/>
        <end position="832"/>
    </location>
</feature>
<proteinExistence type="predicted"/>
<keyword evidence="2" id="KW-1133">Transmembrane helix</keyword>
<feature type="domain" description="DUF11" evidence="3">
    <location>
        <begin position="521"/>
        <end position="598"/>
    </location>
</feature>
<gene>
    <name evidence="4" type="ORF">THTE_4476</name>
</gene>
<organism evidence="4 5">
    <name type="scientific">Thermogutta terrifontis</name>
    <dbReference type="NCBI Taxonomy" id="1331910"/>
    <lineage>
        <taxon>Bacteria</taxon>
        <taxon>Pseudomonadati</taxon>
        <taxon>Planctomycetota</taxon>
        <taxon>Planctomycetia</taxon>
        <taxon>Pirellulales</taxon>
        <taxon>Thermoguttaceae</taxon>
        <taxon>Thermogutta</taxon>
    </lineage>
</organism>
<reference evidence="4 5" key="1">
    <citation type="journal article" name="Front. Microbiol.">
        <title>Sugar Metabolism of the First Thermophilic Planctomycete Thermogutta terrifontis: Comparative Genomic and Transcriptomic Approaches.</title>
        <authorList>
            <person name="Elcheninov A.G."/>
            <person name="Menzel P."/>
            <person name="Gudbergsdottir S.R."/>
            <person name="Slesarev A.I."/>
            <person name="Kadnikov V.V."/>
            <person name="Krogh A."/>
            <person name="Bonch-Osmolovskaya E.A."/>
            <person name="Peng X."/>
            <person name="Kublanov I.V."/>
        </authorList>
    </citation>
    <scope>NUCLEOTIDE SEQUENCE [LARGE SCALE GENOMIC DNA]</scope>
    <source>
        <strain evidence="4 5">R1</strain>
    </source>
</reference>
<feature type="compositionally biased region" description="Low complexity" evidence="1">
    <location>
        <begin position="299"/>
        <end position="328"/>
    </location>
</feature>
<feature type="transmembrane region" description="Helical" evidence="2">
    <location>
        <begin position="20"/>
        <end position="40"/>
    </location>
</feature>
<sequence>MHAWVQRLKMYLVTRPGRWLILATVLVVVPVAAITIKMFWNGHGMSVQAEELNQTAIPQPAVAPQPQPFVPSNSVHPLEKSDSRSGVNTPVASGPPLNPPENPLRSGSRPLPTEKRQLSSPVIPTKVDGQEPPDNAPGDRVGGAPGAASREIPALLESQPTKSPRVLPPPPQTSAASSLGDVSSPAGAGWIVPDTPTTESDSSSARTNSPKNANSASPENSGVGTTEAASTGIPDAAQVLPPGGMPVQMPSQPSASQATQATPPAFNPGPTELPTRQVDTSADTGVTGSVPGNPGPLTASSQSSNSPSAGNAAESGPVARPASPVASPFDTLPPPPNGQTPAIITPPPTRVLPLQSGSGGSGGFVSGTGAASDAGGASLPTGSEGDARPGDAGLEGPQTPQITIQKILPSEVQVGKPATARIVIRNSGAIPINKVEVQDPIPWGVRVLRTNPQASQQMQGTLVWTLGPMKPGDEIALEAEFMPLQEGELGSVVTVLVHAQASARTRSTRPQLTLKAEFPPQALIGDEITATITVSNSGSGVATNVVLEEHVPQEMQHPAGSELENVLGDLRPGESRQVQLRLRAVRPGTAVNRLIARADGNVRVENQSTINVLAPQLKLAVEGPAKRFLDRETTYQISLSNTGTASSRMVRLTAALPPGLQFVRANNAGTYDPTTHSVQWLLQELPVGQTGQVELVVRPIAAGEQPLTCTVRDELGLGDDQRLTIQVEGISALHFQVADTRDPVAVGTETTYEIRVVNQGTKEATNVQVMVILPEGVRPLAGEGPTTNTINGSEVLFGKLPRLPAKAEALFRVRAQAIAAGDQRVRVQILSDDIRLPITKEESTQVYSDTQ</sequence>
<feature type="compositionally biased region" description="Low complexity" evidence="1">
    <location>
        <begin position="367"/>
        <end position="378"/>
    </location>
</feature>
<accession>A0A286RME4</accession>
<dbReference type="AlphaFoldDB" id="A0A286RME4"/>
<evidence type="ECO:0000256" key="1">
    <source>
        <dbReference type="SAM" id="MobiDB-lite"/>
    </source>
</evidence>
<dbReference type="Gene3D" id="2.60.40.10">
    <property type="entry name" value="Immunoglobulins"/>
    <property type="match status" value="1"/>
</dbReference>
<keyword evidence="2" id="KW-0472">Membrane</keyword>
<feature type="compositionally biased region" description="Polar residues" evidence="1">
    <location>
        <begin position="205"/>
        <end position="229"/>
    </location>
</feature>
<dbReference type="PANTHER" id="PTHR34819">
    <property type="entry name" value="LARGE CYSTEINE-RICH PERIPLASMIC PROTEIN OMCB"/>
    <property type="match status" value="1"/>
</dbReference>
<dbReference type="Pfam" id="PF01345">
    <property type="entry name" value="DUF11"/>
    <property type="match status" value="4"/>
</dbReference>
<dbReference type="NCBIfam" id="TIGR01451">
    <property type="entry name" value="B_ant_repeat"/>
    <property type="match status" value="2"/>
</dbReference>
<feature type="compositionally biased region" description="Pro residues" evidence="1">
    <location>
        <begin position="331"/>
        <end position="350"/>
    </location>
</feature>
<dbReference type="InterPro" id="IPR047589">
    <property type="entry name" value="DUF11_rpt"/>
</dbReference>
<feature type="compositionally biased region" description="Gly residues" evidence="1">
    <location>
        <begin position="357"/>
        <end position="366"/>
    </location>
</feature>
<dbReference type="KEGG" id="ttf:THTE_4476"/>
<feature type="domain" description="DUF11" evidence="3">
    <location>
        <begin position="629"/>
        <end position="711"/>
    </location>
</feature>
<evidence type="ECO:0000313" key="4">
    <source>
        <dbReference type="EMBL" id="ASV77077.1"/>
    </source>
</evidence>
<dbReference type="Proteomes" id="UP000215086">
    <property type="component" value="Chromosome"/>
</dbReference>
<evidence type="ECO:0000256" key="2">
    <source>
        <dbReference type="SAM" id="Phobius"/>
    </source>
</evidence>
<keyword evidence="5" id="KW-1185">Reference proteome</keyword>
<evidence type="ECO:0000259" key="3">
    <source>
        <dbReference type="Pfam" id="PF01345"/>
    </source>
</evidence>
<dbReference type="InterPro" id="IPR051172">
    <property type="entry name" value="Chlamydia_OmcB"/>
</dbReference>
<feature type="compositionally biased region" description="Polar residues" evidence="1">
    <location>
        <begin position="249"/>
        <end position="262"/>
    </location>
</feature>
<dbReference type="InterPro" id="IPR001434">
    <property type="entry name" value="OmcB-like_DUF11"/>
</dbReference>
<dbReference type="PANTHER" id="PTHR34819:SF3">
    <property type="entry name" value="CELL SURFACE PROTEIN"/>
    <property type="match status" value="1"/>
</dbReference>
<dbReference type="RefSeq" id="WP_168175891.1">
    <property type="nucleotide sequence ID" value="NZ_CP018477.1"/>
</dbReference>
<keyword evidence="2" id="KW-0812">Transmembrane</keyword>